<proteinExistence type="predicted"/>
<dbReference type="Proteomes" id="UP000470875">
    <property type="component" value="Unassembled WGS sequence"/>
</dbReference>
<dbReference type="RefSeq" id="WP_154545801.1">
    <property type="nucleotide sequence ID" value="NZ_VULO01000011.1"/>
</dbReference>
<dbReference type="AlphaFoldDB" id="A0A6N7W9Z5"/>
<evidence type="ECO:0000313" key="2">
    <source>
        <dbReference type="Proteomes" id="UP000470875"/>
    </source>
</evidence>
<protein>
    <submittedName>
        <fullName evidence="1">Uncharacterized protein</fullName>
    </submittedName>
</protein>
<sequence length="140" mass="15314">MTRVTAPDLELWLTTYLRTALTSEGHSVQVSNKEPTDLSLPLKQPLIMIRDDSGMRLSHVTFDRSIGVSILAGSRMNDKPANDLGRLVMSILMDDAIVHADGSPIASVDWDGCNGPYPVIDDLDVARRYGTVGYIVVGSW</sequence>
<organism evidence="1 2">
    <name type="scientific">Scrofimicrobium canadense</name>
    <dbReference type="NCBI Taxonomy" id="2652290"/>
    <lineage>
        <taxon>Bacteria</taxon>
        <taxon>Bacillati</taxon>
        <taxon>Actinomycetota</taxon>
        <taxon>Actinomycetes</taxon>
        <taxon>Actinomycetales</taxon>
        <taxon>Actinomycetaceae</taxon>
        <taxon>Scrofimicrobium</taxon>
    </lineage>
</organism>
<evidence type="ECO:0000313" key="1">
    <source>
        <dbReference type="EMBL" id="MSS84968.1"/>
    </source>
</evidence>
<keyword evidence="2" id="KW-1185">Reference proteome</keyword>
<dbReference type="EMBL" id="VULO01000011">
    <property type="protein sequence ID" value="MSS84968.1"/>
    <property type="molecule type" value="Genomic_DNA"/>
</dbReference>
<comment type="caution">
    <text evidence="1">The sequence shown here is derived from an EMBL/GenBank/DDBJ whole genome shotgun (WGS) entry which is preliminary data.</text>
</comment>
<accession>A0A6N7W9Z5</accession>
<gene>
    <name evidence="1" type="ORF">FYJ24_09370</name>
</gene>
<reference evidence="1 2" key="1">
    <citation type="submission" date="2019-08" db="EMBL/GenBank/DDBJ databases">
        <title>In-depth cultivation of the pig gut microbiome towards novel bacterial diversity and tailored functional studies.</title>
        <authorList>
            <person name="Wylensek D."/>
            <person name="Hitch T.C.A."/>
            <person name="Clavel T."/>
        </authorList>
    </citation>
    <scope>NUCLEOTIDE SEQUENCE [LARGE SCALE GENOMIC DNA]</scope>
    <source>
        <strain evidence="1 2">WB03_NA08</strain>
    </source>
</reference>
<name>A0A6N7W9Z5_9ACTO</name>